<gene>
    <name evidence="6" type="ORF">OO7_08170</name>
</gene>
<comment type="caution">
    <text evidence="6">The sequence shown here is derived from an EMBL/GenBank/DDBJ whole genome shotgun (WGS) entry which is preliminary data.</text>
</comment>
<dbReference type="Gene3D" id="1.20.120.1630">
    <property type="match status" value="1"/>
</dbReference>
<feature type="transmembrane region" description="Helical" evidence="5">
    <location>
        <begin position="96"/>
        <end position="126"/>
    </location>
</feature>
<dbReference type="InterPro" id="IPR007318">
    <property type="entry name" value="Phopholipid_MeTrfase"/>
</dbReference>
<protein>
    <recommendedName>
        <fullName evidence="8">Isoprenylcysteine carboxyl methyltransferase</fullName>
    </recommendedName>
</protein>
<dbReference type="GO" id="GO:0012505">
    <property type="term" value="C:endomembrane system"/>
    <property type="evidence" value="ECO:0007669"/>
    <property type="project" value="UniProtKB-SubCell"/>
</dbReference>
<dbReference type="HOGENOM" id="CLU_065200_4_0_6"/>
<feature type="transmembrane region" description="Helical" evidence="5">
    <location>
        <begin position="44"/>
        <end position="67"/>
    </location>
</feature>
<evidence type="ECO:0000256" key="5">
    <source>
        <dbReference type="SAM" id="Phobius"/>
    </source>
</evidence>
<evidence type="ECO:0000256" key="2">
    <source>
        <dbReference type="ARBA" id="ARBA00022692"/>
    </source>
</evidence>
<evidence type="ECO:0000256" key="3">
    <source>
        <dbReference type="ARBA" id="ARBA00022989"/>
    </source>
</evidence>
<evidence type="ECO:0008006" key="8">
    <source>
        <dbReference type="Google" id="ProtNLM"/>
    </source>
</evidence>
<accession>K8W9Y5</accession>
<keyword evidence="7" id="KW-1185">Reference proteome</keyword>
<organism evidence="6 7">
    <name type="scientific">Providencia sneebia DSM 19967</name>
    <dbReference type="NCBI Taxonomy" id="1141660"/>
    <lineage>
        <taxon>Bacteria</taxon>
        <taxon>Pseudomonadati</taxon>
        <taxon>Pseudomonadota</taxon>
        <taxon>Gammaproteobacteria</taxon>
        <taxon>Enterobacterales</taxon>
        <taxon>Morganellaceae</taxon>
        <taxon>Providencia</taxon>
    </lineage>
</organism>
<proteinExistence type="predicted"/>
<dbReference type="EMBL" id="AKKN01000008">
    <property type="protein sequence ID" value="EKT57349.1"/>
    <property type="molecule type" value="Genomic_DNA"/>
</dbReference>
<keyword evidence="2 5" id="KW-0812">Transmembrane</keyword>
<keyword evidence="4 5" id="KW-0472">Membrane</keyword>
<name>K8W9Y5_9GAMM</name>
<comment type="subcellular location">
    <subcellularLocation>
        <location evidence="1">Endomembrane system</location>
        <topology evidence="1">Multi-pass membrane protein</topology>
    </subcellularLocation>
</comment>
<sequence length="158" mass="18663">MFYYDKGSTMNILKFPFINWLVLNGIAAYFLYIKGALIFNYSSWLGIIAILVVLESFGWIGMSLVYFRRHKTSSNPMIQASTLITDGPFKFSRNPIYLALTSMSIGFALFTHSFYFLLAGFIFWLLTDLYTIPHEEKFLSGRFKEEWHRYSRQTRRWL</sequence>
<dbReference type="PATRIC" id="fig|1141660.3.peg.1632"/>
<evidence type="ECO:0000313" key="6">
    <source>
        <dbReference type="EMBL" id="EKT57349.1"/>
    </source>
</evidence>
<feature type="transmembrane region" description="Helical" evidence="5">
    <location>
        <begin position="12"/>
        <end position="32"/>
    </location>
</feature>
<evidence type="ECO:0000256" key="4">
    <source>
        <dbReference type="ARBA" id="ARBA00023136"/>
    </source>
</evidence>
<evidence type="ECO:0000313" key="7">
    <source>
        <dbReference type="Proteomes" id="UP000010290"/>
    </source>
</evidence>
<keyword evidence="3 5" id="KW-1133">Transmembrane helix</keyword>
<dbReference type="Pfam" id="PF04191">
    <property type="entry name" value="PEMT"/>
    <property type="match status" value="1"/>
</dbReference>
<dbReference type="AlphaFoldDB" id="K8W9Y5"/>
<dbReference type="Proteomes" id="UP000010290">
    <property type="component" value="Chromosome"/>
</dbReference>
<evidence type="ECO:0000256" key="1">
    <source>
        <dbReference type="ARBA" id="ARBA00004127"/>
    </source>
</evidence>
<reference evidence="6 7" key="1">
    <citation type="journal article" date="2012" name="BMC Genomics">
        <title>Comparative genomics of bacteria in the genus Providencia isolated from wild Drosophila melanogaster.</title>
        <authorList>
            <person name="Galac M.R."/>
            <person name="Lazzaro B.P."/>
        </authorList>
    </citation>
    <scope>NUCLEOTIDE SEQUENCE [LARGE SCALE GENOMIC DNA]</scope>
    <source>
        <strain evidence="6 7">DSM 19967</strain>
    </source>
</reference>